<feature type="binding site" evidence="8">
    <location>
        <position position="91"/>
    </location>
    <ligand>
        <name>phosphoenolpyruvate</name>
        <dbReference type="ChEBI" id="CHEBI:58702"/>
    </ligand>
</feature>
<sequence>MTVLTAHPSGPLRGTMRVPSDKSMSHRALMLGAVAQGVTRIASILEAGDVMSTASALRAFGVRVERRGGLFTVSQQGWRRPERALDLGNAGTGARLLMGLVAGQAAEARFVGDPSLSRRPMSRVLEPLMAMGLRAESRDGRLPVTIHASKIKSFTYDMPVASAQVKSALLLAGLGADGPVVIRETVPTRDHTETMLKAFGADLETDGHRIELRPGARLMGQTLSVPADPSSAAFPMVATLIMPGSELRLDEVMLNPRRTGLFGSLRRMGARITEANRRSSGGEEVADLTVTSSALKGVRIEASEVPDMIDEIPVLAVAAAFAEGVTRIEGLEELKVKESDRLAATAALLRAGGVSCRTGEDWLEIDGTGGKVPGGGTVETDHDHRIGMAAAVLGMGAKAPMEVQGADAIGTSFPSFAELMRGAGARLSS</sequence>
<dbReference type="SUPFAM" id="SSF55205">
    <property type="entry name" value="EPT/RTPC-like"/>
    <property type="match status" value="1"/>
</dbReference>
<dbReference type="NCBIfam" id="TIGR01356">
    <property type="entry name" value="aroA"/>
    <property type="match status" value="1"/>
</dbReference>
<evidence type="ECO:0000313" key="10">
    <source>
        <dbReference type="EMBL" id="MCQ8185343.1"/>
    </source>
</evidence>
<feature type="binding site" evidence="8">
    <location>
        <position position="23"/>
    </location>
    <ligand>
        <name>3-phosphoshikimate</name>
        <dbReference type="ChEBI" id="CHEBI:145989"/>
    </ligand>
</feature>
<dbReference type="InterPro" id="IPR001986">
    <property type="entry name" value="Enolpyruvate_Tfrase_dom"/>
</dbReference>
<evidence type="ECO:0000256" key="8">
    <source>
        <dbReference type="HAMAP-Rule" id="MF_00210"/>
    </source>
</evidence>
<dbReference type="CDD" id="cd01556">
    <property type="entry name" value="EPSP_synthase"/>
    <property type="match status" value="1"/>
</dbReference>
<keyword evidence="4 8" id="KW-0028">Amino-acid biosynthesis</keyword>
<accession>A0A9X2RK25</accession>
<comment type="caution">
    <text evidence="8">Lacks conserved residue(s) required for the propagation of feature annotation.</text>
</comment>
<dbReference type="EMBL" id="JANIBC010000004">
    <property type="protein sequence ID" value="MCQ8185343.1"/>
    <property type="molecule type" value="Genomic_DNA"/>
</dbReference>
<feature type="active site" description="Proton acceptor" evidence="8">
    <location>
        <position position="310"/>
    </location>
</feature>
<comment type="similarity">
    <text evidence="2 8">Belongs to the EPSP synthase family.</text>
</comment>
<dbReference type="PROSITE" id="PS00885">
    <property type="entry name" value="EPSP_SYNTHASE_2"/>
    <property type="match status" value="1"/>
</dbReference>
<feature type="domain" description="Enolpyruvate transferase" evidence="9">
    <location>
        <begin position="8"/>
        <end position="418"/>
    </location>
</feature>
<evidence type="ECO:0000256" key="3">
    <source>
        <dbReference type="ARBA" id="ARBA00022490"/>
    </source>
</evidence>
<dbReference type="GO" id="GO:0003866">
    <property type="term" value="F:3-phosphoshikimate 1-carboxyvinyltransferase activity"/>
    <property type="evidence" value="ECO:0007669"/>
    <property type="project" value="UniProtKB-UniRule"/>
</dbReference>
<feature type="binding site" evidence="8">
    <location>
        <position position="385"/>
    </location>
    <ligand>
        <name>phosphoenolpyruvate</name>
        <dbReference type="ChEBI" id="CHEBI:58702"/>
    </ligand>
</feature>
<comment type="subunit">
    <text evidence="8">Monomer.</text>
</comment>
<dbReference type="PANTHER" id="PTHR21090:SF5">
    <property type="entry name" value="PENTAFUNCTIONAL AROM POLYPEPTIDE"/>
    <property type="match status" value="1"/>
</dbReference>
<comment type="caution">
    <text evidence="10">The sequence shown here is derived from an EMBL/GenBank/DDBJ whole genome shotgun (WGS) entry which is preliminary data.</text>
</comment>
<organism evidence="10 11">
    <name type="scientific">Parvularcula maris</name>
    <dbReference type="NCBI Taxonomy" id="2965077"/>
    <lineage>
        <taxon>Bacteria</taxon>
        <taxon>Pseudomonadati</taxon>
        <taxon>Pseudomonadota</taxon>
        <taxon>Alphaproteobacteria</taxon>
        <taxon>Parvularculales</taxon>
        <taxon>Parvularculaceae</taxon>
        <taxon>Parvularcula</taxon>
    </lineage>
</organism>
<evidence type="ECO:0000256" key="1">
    <source>
        <dbReference type="ARBA" id="ARBA00004811"/>
    </source>
</evidence>
<dbReference type="FunFam" id="3.65.10.10:FF:000005">
    <property type="entry name" value="3-phosphoshikimate 1-carboxyvinyltransferase"/>
    <property type="match status" value="1"/>
</dbReference>
<feature type="binding site" evidence="8">
    <location>
        <position position="27"/>
    </location>
    <ligand>
        <name>3-phosphoshikimate</name>
        <dbReference type="ChEBI" id="CHEBI:145989"/>
    </ligand>
</feature>
<protein>
    <recommendedName>
        <fullName evidence="8">3-phosphoshikimate 1-carboxyvinyltransferase</fullName>
        <ecNumber evidence="8">2.5.1.19</ecNumber>
    </recommendedName>
    <alternativeName>
        <fullName evidence="8">5-enolpyruvylshikimate-3-phosphate synthase</fullName>
        <shortName evidence="8">EPSP synthase</shortName>
        <shortName evidence="8">EPSPS</shortName>
    </alternativeName>
</protein>
<gene>
    <name evidence="8 10" type="primary">aroA</name>
    <name evidence="10" type="ORF">NOG11_08050</name>
</gene>
<dbReference type="InterPro" id="IPR036968">
    <property type="entry name" value="Enolpyruvate_Tfrase_sf"/>
</dbReference>
<feature type="binding site" evidence="8">
    <location>
        <position position="310"/>
    </location>
    <ligand>
        <name>3-phosphoshikimate</name>
        <dbReference type="ChEBI" id="CHEBI:145989"/>
    </ligand>
</feature>
<feature type="binding site" evidence="8">
    <location>
        <position position="22"/>
    </location>
    <ligand>
        <name>phosphoenolpyruvate</name>
        <dbReference type="ChEBI" id="CHEBI:58702"/>
    </ligand>
</feature>
<comment type="catalytic activity">
    <reaction evidence="7">
        <text>3-phosphoshikimate + phosphoenolpyruvate = 5-O-(1-carboxyvinyl)-3-phosphoshikimate + phosphate</text>
        <dbReference type="Rhea" id="RHEA:21256"/>
        <dbReference type="ChEBI" id="CHEBI:43474"/>
        <dbReference type="ChEBI" id="CHEBI:57701"/>
        <dbReference type="ChEBI" id="CHEBI:58702"/>
        <dbReference type="ChEBI" id="CHEBI:145989"/>
        <dbReference type="EC" id="2.5.1.19"/>
    </reaction>
    <physiologicalReaction direction="left-to-right" evidence="7">
        <dbReference type="Rhea" id="RHEA:21257"/>
    </physiologicalReaction>
</comment>
<evidence type="ECO:0000256" key="7">
    <source>
        <dbReference type="ARBA" id="ARBA00044633"/>
    </source>
</evidence>
<dbReference type="Gene3D" id="3.65.10.10">
    <property type="entry name" value="Enolpyruvate transferase domain"/>
    <property type="match status" value="2"/>
</dbReference>
<dbReference type="PROSITE" id="PS00104">
    <property type="entry name" value="EPSP_SYNTHASE_1"/>
    <property type="match status" value="1"/>
</dbReference>
<evidence type="ECO:0000256" key="2">
    <source>
        <dbReference type="ARBA" id="ARBA00009948"/>
    </source>
</evidence>
<dbReference type="GO" id="GO:0009073">
    <property type="term" value="P:aromatic amino acid family biosynthetic process"/>
    <property type="evidence" value="ECO:0007669"/>
    <property type="project" value="UniProtKB-KW"/>
</dbReference>
<evidence type="ECO:0000256" key="4">
    <source>
        <dbReference type="ARBA" id="ARBA00022605"/>
    </source>
</evidence>
<dbReference type="InterPro" id="IPR006264">
    <property type="entry name" value="EPSP_synthase"/>
</dbReference>
<evidence type="ECO:0000256" key="5">
    <source>
        <dbReference type="ARBA" id="ARBA00022679"/>
    </source>
</evidence>
<evidence type="ECO:0000256" key="6">
    <source>
        <dbReference type="ARBA" id="ARBA00023141"/>
    </source>
</evidence>
<feature type="binding site" evidence="8">
    <location>
        <position position="119"/>
    </location>
    <ligand>
        <name>phosphoenolpyruvate</name>
        <dbReference type="ChEBI" id="CHEBI:58702"/>
    </ligand>
</feature>
<dbReference type="GO" id="GO:0008652">
    <property type="term" value="P:amino acid biosynthetic process"/>
    <property type="evidence" value="ECO:0007669"/>
    <property type="project" value="UniProtKB-KW"/>
</dbReference>
<proteinExistence type="inferred from homology"/>
<comment type="function">
    <text evidence="8">Catalyzes the transfer of the enolpyruvyl moiety of phosphoenolpyruvate (PEP) to the 5-hydroxyl of shikimate-3-phosphate (S3P) to produce enolpyruvyl shikimate-3-phosphate and inorganic phosphate.</text>
</comment>
<keyword evidence="3 8" id="KW-0963">Cytoplasm</keyword>
<keyword evidence="5 8" id="KW-0808">Transferase</keyword>
<dbReference type="InterPro" id="IPR013792">
    <property type="entry name" value="RNA3'P_cycl/enolpyr_Trfase_a/b"/>
</dbReference>
<feature type="binding site" evidence="8">
    <location>
        <position position="162"/>
    </location>
    <ligand>
        <name>3-phosphoshikimate</name>
        <dbReference type="ChEBI" id="CHEBI:145989"/>
    </ligand>
</feature>
<name>A0A9X2RK25_9PROT</name>
<feature type="binding site" evidence="8">
    <location>
        <position position="22"/>
    </location>
    <ligand>
        <name>3-phosphoshikimate</name>
        <dbReference type="ChEBI" id="CHEBI:145989"/>
    </ligand>
</feature>
<dbReference type="GO" id="GO:0009423">
    <property type="term" value="P:chorismate biosynthetic process"/>
    <property type="evidence" value="ECO:0007669"/>
    <property type="project" value="UniProtKB-UniRule"/>
</dbReference>
<dbReference type="Proteomes" id="UP001142610">
    <property type="component" value="Unassembled WGS sequence"/>
</dbReference>
<dbReference type="PIRSF" id="PIRSF000505">
    <property type="entry name" value="EPSPS"/>
    <property type="match status" value="1"/>
</dbReference>
<evidence type="ECO:0000313" key="11">
    <source>
        <dbReference type="Proteomes" id="UP001142610"/>
    </source>
</evidence>
<comment type="pathway">
    <text evidence="1 8">Metabolic intermediate biosynthesis; chorismate biosynthesis; chorismate from D-erythrose 4-phosphate and phosphoenolpyruvate: step 6/7.</text>
</comment>
<dbReference type="HAMAP" id="MF_00210">
    <property type="entry name" value="EPSP_synth"/>
    <property type="match status" value="1"/>
</dbReference>
<dbReference type="RefSeq" id="WP_256619213.1">
    <property type="nucleotide sequence ID" value="NZ_JANIBC010000004.1"/>
</dbReference>
<dbReference type="AlphaFoldDB" id="A0A9X2RK25"/>
<feature type="binding site" evidence="8">
    <location>
        <position position="164"/>
    </location>
    <ligand>
        <name>3-phosphoshikimate</name>
        <dbReference type="ChEBI" id="CHEBI:145989"/>
    </ligand>
</feature>
<evidence type="ECO:0000259" key="9">
    <source>
        <dbReference type="Pfam" id="PF00275"/>
    </source>
</evidence>
<feature type="binding site" evidence="8">
    <location>
        <position position="341"/>
    </location>
    <ligand>
        <name>phosphoenolpyruvate</name>
        <dbReference type="ChEBI" id="CHEBI:58702"/>
    </ligand>
</feature>
<feature type="binding site" evidence="8">
    <location>
        <position position="164"/>
    </location>
    <ligand>
        <name>phosphoenolpyruvate</name>
        <dbReference type="ChEBI" id="CHEBI:58702"/>
    </ligand>
</feature>
<reference evidence="10" key="1">
    <citation type="submission" date="2022-07" db="EMBL/GenBank/DDBJ databases">
        <title>Parvularcula maris sp. nov., an algicidal bacterium isolated from seawater.</title>
        <authorList>
            <person name="Li F."/>
        </authorList>
    </citation>
    <scope>NUCLEOTIDE SEQUENCE</scope>
    <source>
        <strain evidence="10">BGMRC 0090</strain>
    </source>
</reference>
<dbReference type="Pfam" id="PF00275">
    <property type="entry name" value="EPSP_synthase"/>
    <property type="match status" value="1"/>
</dbReference>
<dbReference type="PANTHER" id="PTHR21090">
    <property type="entry name" value="AROM/DEHYDROQUINATE SYNTHASE"/>
    <property type="match status" value="1"/>
</dbReference>
<dbReference type="EC" id="2.5.1.19" evidence="8"/>
<feature type="binding site" evidence="8">
    <location>
        <position position="337"/>
    </location>
    <ligand>
        <name>3-phosphoshikimate</name>
        <dbReference type="ChEBI" id="CHEBI:145989"/>
    </ligand>
</feature>
<comment type="subcellular location">
    <subcellularLocation>
        <location evidence="8">Cytoplasm</location>
    </subcellularLocation>
</comment>
<keyword evidence="11" id="KW-1185">Reference proteome</keyword>
<dbReference type="InterPro" id="IPR023193">
    <property type="entry name" value="EPSP_synthase_CS"/>
</dbReference>
<keyword evidence="6 8" id="KW-0057">Aromatic amino acid biosynthesis</keyword>
<dbReference type="GO" id="GO:0005737">
    <property type="term" value="C:cytoplasm"/>
    <property type="evidence" value="ECO:0007669"/>
    <property type="project" value="UniProtKB-SubCell"/>
</dbReference>